<keyword evidence="6 12" id="KW-0698">rRNA processing</keyword>
<evidence type="ECO:0000256" key="5">
    <source>
        <dbReference type="ARBA" id="ARBA00022490"/>
    </source>
</evidence>
<evidence type="ECO:0000256" key="7">
    <source>
        <dbReference type="ARBA" id="ARBA00022603"/>
    </source>
</evidence>
<evidence type="ECO:0000256" key="8">
    <source>
        <dbReference type="ARBA" id="ARBA00022679"/>
    </source>
</evidence>
<proteinExistence type="inferred from homology"/>
<evidence type="ECO:0000256" key="3">
    <source>
        <dbReference type="ARBA" id="ARBA00012328"/>
    </source>
</evidence>
<comment type="function">
    <text evidence="10 12">Specifically methylates the N3 position of the uracil ring of uridine 1498 (m3U1498) in 16S rRNA. Acts on the fully assembled 30S ribosomal subunit.</text>
</comment>
<dbReference type="NCBIfam" id="NF008696">
    <property type="entry name" value="PRK11713.3-5"/>
    <property type="match status" value="1"/>
</dbReference>
<dbReference type="EMBL" id="BSNI01000002">
    <property type="protein sequence ID" value="GLQ17764.1"/>
    <property type="molecule type" value="Genomic_DNA"/>
</dbReference>
<gene>
    <name evidence="15" type="ORF">GCM10007879_20130</name>
</gene>
<comment type="caution">
    <text evidence="15">The sequence shown here is derived from an EMBL/GenBank/DDBJ whole genome shotgun (WGS) entry which is preliminary data.</text>
</comment>
<comment type="catalytic activity">
    <reaction evidence="11 12">
        <text>uridine(1498) in 16S rRNA + S-adenosyl-L-methionine = N(3)-methyluridine(1498) in 16S rRNA + S-adenosyl-L-homocysteine + H(+)</text>
        <dbReference type="Rhea" id="RHEA:42920"/>
        <dbReference type="Rhea" id="RHEA-COMP:10283"/>
        <dbReference type="Rhea" id="RHEA-COMP:10284"/>
        <dbReference type="ChEBI" id="CHEBI:15378"/>
        <dbReference type="ChEBI" id="CHEBI:57856"/>
        <dbReference type="ChEBI" id="CHEBI:59789"/>
        <dbReference type="ChEBI" id="CHEBI:65315"/>
        <dbReference type="ChEBI" id="CHEBI:74502"/>
        <dbReference type="EC" id="2.1.1.193"/>
    </reaction>
</comment>
<reference evidence="15" key="1">
    <citation type="journal article" date="2014" name="Int. J. Syst. Evol. Microbiol.">
        <title>Complete genome of a new Firmicutes species belonging to the dominant human colonic microbiota ('Ruminococcus bicirculans') reveals two chromosomes and a selective capacity to utilize plant glucans.</title>
        <authorList>
            <consortium name="NISC Comparative Sequencing Program"/>
            <person name="Wegmann U."/>
            <person name="Louis P."/>
            <person name="Goesmann A."/>
            <person name="Henrissat B."/>
            <person name="Duncan S.H."/>
            <person name="Flint H.J."/>
        </authorList>
    </citation>
    <scope>NUCLEOTIDE SEQUENCE</scope>
    <source>
        <strain evidence="15">NBRC 107169</strain>
    </source>
</reference>
<dbReference type="PIRSF" id="PIRSF015601">
    <property type="entry name" value="MTase_slr0722"/>
    <property type="match status" value="1"/>
</dbReference>
<dbReference type="Pfam" id="PF04452">
    <property type="entry name" value="Methyltrans_RNA"/>
    <property type="match status" value="1"/>
</dbReference>
<dbReference type="EC" id="2.1.1.193" evidence="3 12"/>
<evidence type="ECO:0000256" key="9">
    <source>
        <dbReference type="ARBA" id="ARBA00022691"/>
    </source>
</evidence>
<keyword evidence="5 12" id="KW-0963">Cytoplasm</keyword>
<name>A0ABQ5UR92_9HYPH</name>
<dbReference type="InterPro" id="IPR046887">
    <property type="entry name" value="RsmE_PUA-like"/>
</dbReference>
<organism evidence="15 16">
    <name type="scientific">Maritalea porphyrae</name>
    <dbReference type="NCBI Taxonomy" id="880732"/>
    <lineage>
        <taxon>Bacteria</taxon>
        <taxon>Pseudomonadati</taxon>
        <taxon>Pseudomonadota</taxon>
        <taxon>Alphaproteobacteria</taxon>
        <taxon>Hyphomicrobiales</taxon>
        <taxon>Devosiaceae</taxon>
        <taxon>Maritalea</taxon>
    </lineage>
</organism>
<evidence type="ECO:0000256" key="1">
    <source>
        <dbReference type="ARBA" id="ARBA00004496"/>
    </source>
</evidence>
<keyword evidence="9 12" id="KW-0949">S-adenosyl-L-methionine</keyword>
<dbReference type="InterPro" id="IPR029028">
    <property type="entry name" value="Alpha/beta_knot_MTases"/>
</dbReference>
<keyword evidence="7 12" id="KW-0489">Methyltransferase</keyword>
<feature type="domain" description="Ribosomal RNA small subunit methyltransferase E methyltransferase" evidence="13">
    <location>
        <begin position="83"/>
        <end position="243"/>
    </location>
</feature>
<evidence type="ECO:0000256" key="11">
    <source>
        <dbReference type="ARBA" id="ARBA00047944"/>
    </source>
</evidence>
<dbReference type="SUPFAM" id="SSF75217">
    <property type="entry name" value="alpha/beta knot"/>
    <property type="match status" value="1"/>
</dbReference>
<accession>A0ABQ5UR92</accession>
<dbReference type="InterPro" id="IPR046886">
    <property type="entry name" value="RsmE_MTase_dom"/>
</dbReference>
<dbReference type="NCBIfam" id="TIGR00046">
    <property type="entry name" value="RsmE family RNA methyltransferase"/>
    <property type="match status" value="1"/>
</dbReference>
<dbReference type="InterPro" id="IPR015947">
    <property type="entry name" value="PUA-like_sf"/>
</dbReference>
<evidence type="ECO:0000256" key="2">
    <source>
        <dbReference type="ARBA" id="ARBA00005528"/>
    </source>
</evidence>
<evidence type="ECO:0000256" key="4">
    <source>
        <dbReference type="ARBA" id="ARBA00013673"/>
    </source>
</evidence>
<evidence type="ECO:0000256" key="12">
    <source>
        <dbReference type="PIRNR" id="PIRNR015601"/>
    </source>
</evidence>
<evidence type="ECO:0000313" key="16">
    <source>
        <dbReference type="Proteomes" id="UP001161405"/>
    </source>
</evidence>
<dbReference type="InterPro" id="IPR029026">
    <property type="entry name" value="tRNA_m1G_MTases_N"/>
</dbReference>
<dbReference type="RefSeq" id="WP_284364153.1">
    <property type="nucleotide sequence ID" value="NZ_BSNI01000002.1"/>
</dbReference>
<dbReference type="GO" id="GO:0032259">
    <property type="term" value="P:methylation"/>
    <property type="evidence" value="ECO:0007669"/>
    <property type="project" value="UniProtKB-KW"/>
</dbReference>
<dbReference type="Gene3D" id="3.40.1280.10">
    <property type="match status" value="1"/>
</dbReference>
<protein>
    <recommendedName>
        <fullName evidence="4 12">Ribosomal RNA small subunit methyltransferase E</fullName>
        <ecNumber evidence="3 12">2.1.1.193</ecNumber>
    </recommendedName>
</protein>
<evidence type="ECO:0000313" key="15">
    <source>
        <dbReference type="EMBL" id="GLQ17764.1"/>
    </source>
</evidence>
<dbReference type="PANTHER" id="PTHR30027:SF3">
    <property type="entry name" value="16S RRNA (URACIL(1498)-N(3))-METHYLTRANSFERASE"/>
    <property type="match status" value="1"/>
</dbReference>
<keyword evidence="8 12" id="KW-0808">Transferase</keyword>
<evidence type="ECO:0000259" key="14">
    <source>
        <dbReference type="Pfam" id="PF20260"/>
    </source>
</evidence>
<evidence type="ECO:0000256" key="6">
    <source>
        <dbReference type="ARBA" id="ARBA00022552"/>
    </source>
</evidence>
<dbReference type="PANTHER" id="PTHR30027">
    <property type="entry name" value="RIBOSOMAL RNA SMALL SUBUNIT METHYLTRANSFERASE E"/>
    <property type="match status" value="1"/>
</dbReference>
<dbReference type="Proteomes" id="UP001161405">
    <property type="component" value="Unassembled WGS sequence"/>
</dbReference>
<reference evidence="15" key="2">
    <citation type="submission" date="2023-01" db="EMBL/GenBank/DDBJ databases">
        <title>Draft genome sequence of Maritalea porphyrae strain NBRC 107169.</title>
        <authorList>
            <person name="Sun Q."/>
            <person name="Mori K."/>
        </authorList>
    </citation>
    <scope>NUCLEOTIDE SEQUENCE</scope>
    <source>
        <strain evidence="15">NBRC 107169</strain>
    </source>
</reference>
<sequence length="250" mass="27360">MPRHHKNLSRLFVEVDLVVGSELKLDKPQTNYLLNVMRKKQGDELILFNGRDGAFLAQIADAHRKGATIALIELAVEQTPASDLWYMFAPLKSARLDYMVQKATEMGVGHLLPVITQHTQLVGKLKHDKMVANAIEAAEQCEILNVPTVHQQISLADLLDQWDQVHPNRKLVFADEGAPAGGAANSLMEIKDQPVALLVGPEGGFSDAERELLLAKPFCVPISLGPRILRADTAAVAALTLIQSNIGDLR</sequence>
<dbReference type="Pfam" id="PF20260">
    <property type="entry name" value="PUA_4"/>
    <property type="match status" value="1"/>
</dbReference>
<evidence type="ECO:0000259" key="13">
    <source>
        <dbReference type="Pfam" id="PF04452"/>
    </source>
</evidence>
<feature type="domain" description="Ribosomal RNA small subunit methyltransferase E PUA-like" evidence="14">
    <location>
        <begin position="25"/>
        <end position="70"/>
    </location>
</feature>
<dbReference type="Gene3D" id="2.40.240.20">
    <property type="entry name" value="Hypothetical PUA domain-like, domain 1"/>
    <property type="match status" value="1"/>
</dbReference>
<dbReference type="GO" id="GO:0008168">
    <property type="term" value="F:methyltransferase activity"/>
    <property type="evidence" value="ECO:0007669"/>
    <property type="project" value="UniProtKB-KW"/>
</dbReference>
<keyword evidence="16" id="KW-1185">Reference proteome</keyword>
<comment type="subcellular location">
    <subcellularLocation>
        <location evidence="1 12">Cytoplasm</location>
    </subcellularLocation>
</comment>
<comment type="similarity">
    <text evidence="2 12">Belongs to the RNA methyltransferase RsmE family.</text>
</comment>
<dbReference type="SUPFAM" id="SSF88697">
    <property type="entry name" value="PUA domain-like"/>
    <property type="match status" value="1"/>
</dbReference>
<dbReference type="InterPro" id="IPR006700">
    <property type="entry name" value="RsmE"/>
</dbReference>
<dbReference type="CDD" id="cd18084">
    <property type="entry name" value="RsmE-like"/>
    <property type="match status" value="1"/>
</dbReference>
<evidence type="ECO:0000256" key="10">
    <source>
        <dbReference type="ARBA" id="ARBA00025699"/>
    </source>
</evidence>